<dbReference type="InterPro" id="IPR029460">
    <property type="entry name" value="DNAPol_HHH"/>
</dbReference>
<gene>
    <name evidence="12" type="primary">dnaE</name>
    <name evidence="12" type="ORF">P4T90_08960</name>
</gene>
<dbReference type="PANTHER" id="PTHR32294">
    <property type="entry name" value="DNA POLYMERASE III SUBUNIT ALPHA"/>
    <property type="match status" value="1"/>
</dbReference>
<organism evidence="12 13">
    <name type="scientific">Heyndrickxia acidicola</name>
    <dbReference type="NCBI Taxonomy" id="209389"/>
    <lineage>
        <taxon>Bacteria</taxon>
        <taxon>Bacillati</taxon>
        <taxon>Bacillota</taxon>
        <taxon>Bacilli</taxon>
        <taxon>Bacillales</taxon>
        <taxon>Bacillaceae</taxon>
        <taxon>Heyndrickxia</taxon>
    </lineage>
</organism>
<dbReference type="PANTHER" id="PTHR32294:SF0">
    <property type="entry name" value="DNA POLYMERASE III SUBUNIT ALPHA"/>
    <property type="match status" value="1"/>
</dbReference>
<accession>A0ABU6MEX1</accession>
<dbReference type="Pfam" id="PF07733">
    <property type="entry name" value="DNA_pol3_alpha"/>
    <property type="match status" value="1"/>
</dbReference>
<comment type="catalytic activity">
    <reaction evidence="10">
        <text>DNA(n) + a 2'-deoxyribonucleoside 5'-triphosphate = DNA(n+1) + diphosphate</text>
        <dbReference type="Rhea" id="RHEA:22508"/>
        <dbReference type="Rhea" id="RHEA-COMP:17339"/>
        <dbReference type="Rhea" id="RHEA-COMP:17340"/>
        <dbReference type="ChEBI" id="CHEBI:33019"/>
        <dbReference type="ChEBI" id="CHEBI:61560"/>
        <dbReference type="ChEBI" id="CHEBI:173112"/>
        <dbReference type="EC" id="2.7.7.7"/>
    </reaction>
</comment>
<dbReference type="GO" id="GO:0003887">
    <property type="term" value="F:DNA-directed DNA polymerase activity"/>
    <property type="evidence" value="ECO:0007669"/>
    <property type="project" value="UniProtKB-EC"/>
</dbReference>
<evidence type="ECO:0000256" key="4">
    <source>
        <dbReference type="ARBA" id="ARBA00019114"/>
    </source>
</evidence>
<evidence type="ECO:0000256" key="2">
    <source>
        <dbReference type="ARBA" id="ARBA00009496"/>
    </source>
</evidence>
<keyword evidence="13" id="KW-1185">Reference proteome</keyword>
<evidence type="ECO:0000256" key="6">
    <source>
        <dbReference type="ARBA" id="ARBA00022695"/>
    </source>
</evidence>
<evidence type="ECO:0000256" key="7">
    <source>
        <dbReference type="ARBA" id="ARBA00022705"/>
    </source>
</evidence>
<evidence type="ECO:0000256" key="1">
    <source>
        <dbReference type="ARBA" id="ARBA00004496"/>
    </source>
</evidence>
<comment type="subcellular location">
    <subcellularLocation>
        <location evidence="1">Cytoplasm</location>
    </subcellularLocation>
</comment>
<dbReference type="Gene3D" id="3.20.20.140">
    <property type="entry name" value="Metal-dependent hydrolases"/>
    <property type="match status" value="1"/>
</dbReference>
<evidence type="ECO:0000256" key="9">
    <source>
        <dbReference type="ARBA" id="ARBA00025611"/>
    </source>
</evidence>
<keyword evidence="5 12" id="KW-0808">Transferase</keyword>
<proteinExistence type="inferred from homology"/>
<protein>
    <recommendedName>
        <fullName evidence="4">DNA polymerase III subunit alpha</fullName>
        <ecNumber evidence="3">2.7.7.7</ecNumber>
    </recommendedName>
</protein>
<comment type="function">
    <text evidence="9">DNA polymerase III is a complex, multichain enzyme responsible for most of the replicative synthesis in bacteria. This DNA polymerase also exhibits 3' to 5' exonuclease activity. The alpha chain is the DNA polymerase.</text>
</comment>
<evidence type="ECO:0000256" key="8">
    <source>
        <dbReference type="ARBA" id="ARBA00022932"/>
    </source>
</evidence>
<sequence>MSFIHLQIASAYSLLSSTISIERLVQKAKEMKYQTLAITDRNVLYGAIPFYKECKAQGIKPIIGLTADVKSEIEPGMSYPIVLLAKSFKGYQNLMKISSTIQTKAQDGIPLKWLKGYREDLYAFTPGITGEVEQFLLNNEVEKAENAAKNYQMLFEKDAFFLSLQRHRVHQEETIFSRLKQISKKLGIKMIVSNDVQYLEQQDAFSHECLLAIRDGVKLSDEERPKLPSEEYYLKPAKDMAELFSDEIEALETTWMVSEACRFDLPFNQRLLPKFPLEEGTTAGDLLRITCQEGLRRRLEHPGTLYLERLDYELKIIDEMGFNDYFLIVWDFMEFSRRQGILTGPGRGSAAGSLVAYALGITDVDPIEYDLLFERFLNPERVSMPDIDIDFPDHRREEVIQYVTNKYGSLHVSQIITFGTFAAKAAVRDVARIFGFNSKELEFLSRHVSSRSGLRNALKESEKLRSFVEESDLNTKLFDTAMRLEGLPRHASTHAAGVVMSELPLVNIIPIQEGHDGVYLTQYPMEVLEEIGLLKMDFLGLRNLTILERIVTNIQKGTKKRLDIKQLPLDDKETYQLLSRGFTTGIFQLESEGMRNVLIRLVPTHFEDIVAVNALYRPGPMENIPMYIERKHGQAKNSYPHPDLKPILEKTYGVIVYQEQIMQIASKMAGFSLGEADLLRRAVSKKKKEVLDYERTHFVDGALTKGYDERTANEIYDLIVRFANYGFNRSHAVAYSLIAYQLAYLKAHYPLYFMAALLTSVVGNEDKTAQYVREANQFQIEILPPSINHSLFPFSVEKGAIRYSLAGIKGIGASVLKQILAARQSKPFKDLFDFCLRAPGINRKTLESLVLSGALDEFGMDRAVLLANIDVALEHAELMRPSGEGPDLFSNEELFQLEPKYIEVEPMEMSDKLALEKQVLGLYLSDHPVSPYEKALTQAGSTHVFQLKAGQRNAIVGAYLTEIKPIRTKKGEMMAFLTASDATGDVEGVIFPAVYRLHSAICQQGSVVLLKGHVEERNGKLQFIVQKLEEAESIKNLEMTKEKLYIRVPKDHHDTEMLKEINAILKKYKGNTPVILYYEDRNQTLQLSEKDWIQPVANFLDELKALLGVSNVILK</sequence>
<keyword evidence="7" id="KW-0235">DNA replication</keyword>
<dbReference type="EMBL" id="JARMAB010000011">
    <property type="protein sequence ID" value="MED1203209.1"/>
    <property type="molecule type" value="Genomic_DNA"/>
</dbReference>
<keyword evidence="6 12" id="KW-0548">Nucleotidyltransferase</keyword>
<dbReference type="SUPFAM" id="SSF160975">
    <property type="entry name" value="AF1531-like"/>
    <property type="match status" value="1"/>
</dbReference>
<dbReference type="NCBIfam" id="TIGR00594">
    <property type="entry name" value="polc"/>
    <property type="match status" value="1"/>
</dbReference>
<dbReference type="InterPro" id="IPR011708">
    <property type="entry name" value="DNA_pol3_alpha_NTPase_dom"/>
</dbReference>
<dbReference type="InterPro" id="IPR004805">
    <property type="entry name" value="DnaE2/DnaE/PolC"/>
</dbReference>
<dbReference type="Pfam" id="PF01336">
    <property type="entry name" value="tRNA_anti-codon"/>
    <property type="match status" value="1"/>
</dbReference>
<dbReference type="SMART" id="SM00481">
    <property type="entry name" value="POLIIIAc"/>
    <property type="match status" value="1"/>
</dbReference>
<evidence type="ECO:0000259" key="11">
    <source>
        <dbReference type="SMART" id="SM00481"/>
    </source>
</evidence>
<dbReference type="InterPro" id="IPR004365">
    <property type="entry name" value="NA-bd_OB_tRNA"/>
</dbReference>
<evidence type="ECO:0000256" key="10">
    <source>
        <dbReference type="ARBA" id="ARBA00049244"/>
    </source>
</evidence>
<dbReference type="InterPro" id="IPR040982">
    <property type="entry name" value="DNA_pol3_finger"/>
</dbReference>
<dbReference type="Proteomes" id="UP001341444">
    <property type="component" value="Unassembled WGS sequence"/>
</dbReference>
<dbReference type="NCBIfam" id="NF004226">
    <property type="entry name" value="PRK05673.1"/>
    <property type="match status" value="1"/>
</dbReference>
<reference evidence="12 13" key="1">
    <citation type="submission" date="2023-03" db="EMBL/GenBank/DDBJ databases">
        <title>Bacillus Genome Sequencing.</title>
        <authorList>
            <person name="Dunlap C."/>
        </authorList>
    </citation>
    <scope>NUCLEOTIDE SEQUENCE [LARGE SCALE GENOMIC DNA]</scope>
    <source>
        <strain evidence="12 13">B-23453</strain>
    </source>
</reference>
<comment type="similarity">
    <text evidence="2">Belongs to the DNA polymerase type-C family. DnaE subfamily.</text>
</comment>
<dbReference type="InterPro" id="IPR041931">
    <property type="entry name" value="DNA_pol3_alpha_thumb_dom"/>
</dbReference>
<dbReference type="Gene3D" id="1.10.150.870">
    <property type="match status" value="1"/>
</dbReference>
<dbReference type="RefSeq" id="WP_066261585.1">
    <property type="nucleotide sequence ID" value="NZ_JARMAB010000011.1"/>
</dbReference>
<dbReference type="Pfam" id="PF17657">
    <property type="entry name" value="DNA_pol3_finger"/>
    <property type="match status" value="1"/>
</dbReference>
<dbReference type="SUPFAM" id="SSF89550">
    <property type="entry name" value="PHP domain-like"/>
    <property type="match status" value="1"/>
</dbReference>
<dbReference type="Gene3D" id="1.10.10.1600">
    <property type="entry name" value="Bacterial DNA polymerase III alpha subunit, thumb domain"/>
    <property type="match status" value="1"/>
</dbReference>
<evidence type="ECO:0000256" key="3">
    <source>
        <dbReference type="ARBA" id="ARBA00012417"/>
    </source>
</evidence>
<dbReference type="Pfam" id="PF14579">
    <property type="entry name" value="HHH_6"/>
    <property type="match status" value="1"/>
</dbReference>
<name>A0ABU6MEX1_9BACI</name>
<feature type="domain" description="Polymerase/histidinol phosphatase N-terminal" evidence="11">
    <location>
        <begin position="4"/>
        <end position="71"/>
    </location>
</feature>
<evidence type="ECO:0000313" key="13">
    <source>
        <dbReference type="Proteomes" id="UP001341444"/>
    </source>
</evidence>
<evidence type="ECO:0000256" key="5">
    <source>
        <dbReference type="ARBA" id="ARBA00022679"/>
    </source>
</evidence>
<dbReference type="EC" id="2.7.7.7" evidence="3"/>
<comment type="caution">
    <text evidence="12">The sequence shown here is derived from an EMBL/GenBank/DDBJ whole genome shotgun (WGS) entry which is preliminary data.</text>
</comment>
<dbReference type="Pfam" id="PF02811">
    <property type="entry name" value="PHP"/>
    <property type="match status" value="1"/>
</dbReference>
<dbReference type="InterPro" id="IPR003141">
    <property type="entry name" value="Pol/His_phosphatase_N"/>
</dbReference>
<dbReference type="InterPro" id="IPR016195">
    <property type="entry name" value="Pol/histidinol_Pase-like"/>
</dbReference>
<dbReference type="InterPro" id="IPR004013">
    <property type="entry name" value="PHP_dom"/>
</dbReference>
<keyword evidence="8" id="KW-0239">DNA-directed DNA polymerase</keyword>
<evidence type="ECO:0000313" key="12">
    <source>
        <dbReference type="EMBL" id="MED1203209.1"/>
    </source>
</evidence>
<dbReference type="CDD" id="cd04485">
    <property type="entry name" value="DnaE_OBF"/>
    <property type="match status" value="1"/>
</dbReference>